<keyword evidence="2" id="KW-0732">Signal</keyword>
<feature type="domain" description="Pierisin-like" evidence="3">
    <location>
        <begin position="103"/>
        <end position="217"/>
    </location>
</feature>
<feature type="signal peptide" evidence="2">
    <location>
        <begin position="1"/>
        <end position="18"/>
    </location>
</feature>
<dbReference type="Proteomes" id="UP001144673">
    <property type="component" value="Chromosome 2"/>
</dbReference>
<feature type="region of interest" description="Disordered" evidence="1">
    <location>
        <begin position="252"/>
        <end position="290"/>
    </location>
</feature>
<comment type="caution">
    <text evidence="4">The sequence shown here is derived from an EMBL/GenBank/DDBJ whole genome shotgun (WGS) entry which is preliminary data.</text>
</comment>
<evidence type="ECO:0000313" key="5">
    <source>
        <dbReference type="Proteomes" id="UP001144673"/>
    </source>
</evidence>
<dbReference type="SUPFAM" id="SSF56399">
    <property type="entry name" value="ADP-ribosylation"/>
    <property type="match status" value="1"/>
</dbReference>
<proteinExistence type="predicted"/>
<dbReference type="Gene3D" id="3.90.210.10">
    <property type="entry name" value="Heat-Labile Enterotoxin, subunit A"/>
    <property type="match status" value="1"/>
</dbReference>
<evidence type="ECO:0000259" key="3">
    <source>
        <dbReference type="Pfam" id="PF22596"/>
    </source>
</evidence>
<evidence type="ECO:0000256" key="2">
    <source>
        <dbReference type="SAM" id="SignalP"/>
    </source>
</evidence>
<dbReference type="Pfam" id="PF22596">
    <property type="entry name" value="Scabin-like"/>
    <property type="match status" value="1"/>
</dbReference>
<reference evidence="4" key="1">
    <citation type="journal article" date="2023" name="Access Microbiol">
        <title>De-novo genome assembly for Akanthomyces muscarius, a biocontrol agent of insect agricultural pests.</title>
        <authorList>
            <person name="Erdos Z."/>
            <person name="Studholme D.J."/>
            <person name="Raymond B."/>
            <person name="Sharma M."/>
        </authorList>
    </citation>
    <scope>NUCLEOTIDE SEQUENCE</scope>
    <source>
        <strain evidence="4">Ve6</strain>
    </source>
</reference>
<dbReference type="EMBL" id="JAJHUN010000011">
    <property type="protein sequence ID" value="KAJ4145884.1"/>
    <property type="molecule type" value="Genomic_DNA"/>
</dbReference>
<gene>
    <name evidence="4" type="ORF">LMH87_004715</name>
</gene>
<sequence length="549" mass="60110">MKGLQIVALCAIRALATPQPPNVPELDESNVLSVDGVKVEGNIIIKPIFDILSWRNGRVGALNFSDGARDIFRRDKHDTPVTISAVEASKAKIPGLGEHGLFYRGDPRPYSEIFQKGFTPQGRDMNLQHHLSFTGNSGFVSVSRSPSAAEMYAFGRTDAKVEKGYIYVIAPEGMPDGYWVPGIFPPQKNPAVRRNLEFAAAGPVAAQSIVFAYEVSRDDPGAKGKKIVNEFYRAKSLPPCLGRKRTLCDPAKAVAGARPDEAKGRKGQSGSRDGPDRSKPKSQSKSRFRSGAKIGSALAFQVLSPYAHDVLDMVKKWDNPIGRGVTWFDDSMASLQKSIGGEQVPEIHGNVLKLRIICWLRGEQRHPNSVDRACQRLRESENPPKHDDADLRLEGLNQVLRACEVIEKTASTSDAVQFEMLQRCYVFRDKAAELEVFATEAARAGEGVNYGVTNNGESVPASVIAKDDEANEEAMEVMGLYGELFQNDLALSGTELCWSTAGLQTSRPSGWDLVSSALVYYDENGKAEASCRACQKEDRWALRCGSIAR</sequence>
<protein>
    <recommendedName>
        <fullName evidence="3">Pierisin-like domain-containing protein</fullName>
    </recommendedName>
</protein>
<dbReference type="AlphaFoldDB" id="A0A9W8Q5X3"/>
<accession>A0A9W8Q5X3</accession>
<evidence type="ECO:0000313" key="4">
    <source>
        <dbReference type="EMBL" id="KAJ4145884.1"/>
    </source>
</evidence>
<feature type="compositionally biased region" description="Basic residues" evidence="1">
    <location>
        <begin position="280"/>
        <end position="290"/>
    </location>
</feature>
<organism evidence="4 5">
    <name type="scientific">Akanthomyces muscarius</name>
    <name type="common">Entomopathogenic fungus</name>
    <name type="synonym">Lecanicillium muscarium</name>
    <dbReference type="NCBI Taxonomy" id="2231603"/>
    <lineage>
        <taxon>Eukaryota</taxon>
        <taxon>Fungi</taxon>
        <taxon>Dikarya</taxon>
        <taxon>Ascomycota</taxon>
        <taxon>Pezizomycotina</taxon>
        <taxon>Sordariomycetes</taxon>
        <taxon>Hypocreomycetidae</taxon>
        <taxon>Hypocreales</taxon>
        <taxon>Cordycipitaceae</taxon>
        <taxon>Akanthomyces</taxon>
    </lineage>
</organism>
<dbReference type="RefSeq" id="XP_056049554.1">
    <property type="nucleotide sequence ID" value="XM_056195978.1"/>
</dbReference>
<dbReference type="InterPro" id="IPR054695">
    <property type="entry name" value="Pierisin-like_dom"/>
</dbReference>
<keyword evidence="5" id="KW-1185">Reference proteome</keyword>
<dbReference type="GeneID" id="80891874"/>
<dbReference type="KEGG" id="amus:LMH87_004715"/>
<name>A0A9W8Q5X3_AKAMU</name>
<evidence type="ECO:0000256" key="1">
    <source>
        <dbReference type="SAM" id="MobiDB-lite"/>
    </source>
</evidence>
<feature type="chain" id="PRO_5040731816" description="Pierisin-like domain-containing protein" evidence="2">
    <location>
        <begin position="19"/>
        <end position="549"/>
    </location>
</feature>